<dbReference type="EMBL" id="OW240915">
    <property type="protein sequence ID" value="CAH2285987.1"/>
    <property type="molecule type" value="Genomic_DNA"/>
</dbReference>
<keyword evidence="3" id="KW-1185">Reference proteome</keyword>
<sequence length="184" mass="20083">MSQASDIGKDLGLLDSPPTMAHWPDLLPLWRFKIPLLLIHYGLGPSKKLQPNYVAMAYLSQLWPGIPLAVAVAYLYQLRSAQPGTPGPSSCTQGNISENLAEMHTMISSLLTTHSVIQKLENLEAPAAGIPSTTVVTPELLASHPGFQGIQLDTVLLEASLPTDKLLRIKVDLHEFKRIRACSR</sequence>
<evidence type="ECO:0000256" key="1">
    <source>
        <dbReference type="SAM" id="Phobius"/>
    </source>
</evidence>
<proteinExistence type="predicted"/>
<dbReference type="AlphaFoldDB" id="A0AAD1S4H7"/>
<evidence type="ECO:0000313" key="3">
    <source>
        <dbReference type="Proteomes" id="UP001295444"/>
    </source>
</evidence>
<name>A0AAD1S4H7_PELCU</name>
<feature type="non-terminal residue" evidence="2">
    <location>
        <position position="184"/>
    </location>
</feature>
<reference evidence="2" key="1">
    <citation type="submission" date="2022-03" db="EMBL/GenBank/DDBJ databases">
        <authorList>
            <person name="Alioto T."/>
            <person name="Alioto T."/>
            <person name="Gomez Garrido J."/>
        </authorList>
    </citation>
    <scope>NUCLEOTIDE SEQUENCE</scope>
</reference>
<keyword evidence="1" id="KW-1133">Transmembrane helix</keyword>
<protein>
    <submittedName>
        <fullName evidence="2">Uncharacterized protein</fullName>
    </submittedName>
</protein>
<dbReference type="Proteomes" id="UP001295444">
    <property type="component" value="Chromosome 04"/>
</dbReference>
<feature type="transmembrane region" description="Helical" evidence="1">
    <location>
        <begin position="53"/>
        <end position="76"/>
    </location>
</feature>
<evidence type="ECO:0000313" key="2">
    <source>
        <dbReference type="EMBL" id="CAH2285987.1"/>
    </source>
</evidence>
<gene>
    <name evidence="2" type="ORF">PECUL_23A004318</name>
</gene>
<keyword evidence="1" id="KW-0812">Transmembrane</keyword>
<accession>A0AAD1S4H7</accession>
<keyword evidence="1" id="KW-0472">Membrane</keyword>
<organism evidence="2 3">
    <name type="scientific">Pelobates cultripes</name>
    <name type="common">Western spadefoot toad</name>
    <dbReference type="NCBI Taxonomy" id="61616"/>
    <lineage>
        <taxon>Eukaryota</taxon>
        <taxon>Metazoa</taxon>
        <taxon>Chordata</taxon>
        <taxon>Craniata</taxon>
        <taxon>Vertebrata</taxon>
        <taxon>Euteleostomi</taxon>
        <taxon>Amphibia</taxon>
        <taxon>Batrachia</taxon>
        <taxon>Anura</taxon>
        <taxon>Pelobatoidea</taxon>
        <taxon>Pelobatidae</taxon>
        <taxon>Pelobates</taxon>
    </lineage>
</organism>